<feature type="chain" id="PRO_5012091747" evidence="1">
    <location>
        <begin position="19"/>
        <end position="464"/>
    </location>
</feature>
<evidence type="ECO:0000313" key="2">
    <source>
        <dbReference type="EMBL" id="SFW53898.1"/>
    </source>
</evidence>
<keyword evidence="3" id="KW-1185">Reference proteome</keyword>
<dbReference type="AlphaFoldDB" id="A0A1K1Q1K8"/>
<gene>
    <name evidence="2" type="ORF">SAMN02927921_02182</name>
</gene>
<sequence>MKHIFIPVFCLLALCLQAQQKTTEFTIGAGNSISDYDVTETGNLFILENGKGADKTRLTVLDADFRNLYSFRSKERIGGDDLLTGSQTWENFLFQYGGMMRDKNIYRIYRDTLCLFSGKNDDGTENTSRFRIRSHRNANKLWFSNDSYFVYLLEENKKMSVYIESLSGTENYSVPLNYKGVQPALLHVSEEDFVLAFPEFSGDTSRAYRCMTFDYRGQMRHDVKLVMEVEHPDREKFAVLRLNPHSFSAYPPAGGNGHDGRFSDHRIPTEHAKGAVVYDAVEQAYYCYAGVRPESGDSGFLIGKYDDSGKQLWQQYKPIEGIDFGYANSANRHLTIDITPYFIGISAFSTRGKSYCNFYITDKRDGSIINSRNFKNYRLQVNRNRYAGFYARFGSSDAGYDHIVFDRFVVYASLYSPDFSSFRSGVRKNTLLQCYPVPDGVNLINIRPGADTFTLHKFVFRDIQ</sequence>
<evidence type="ECO:0000313" key="3">
    <source>
        <dbReference type="Proteomes" id="UP000182248"/>
    </source>
</evidence>
<dbReference type="OrthoDB" id="1391316at2"/>
<feature type="signal peptide" evidence="1">
    <location>
        <begin position="1"/>
        <end position="18"/>
    </location>
</feature>
<evidence type="ECO:0000256" key="1">
    <source>
        <dbReference type="SAM" id="SignalP"/>
    </source>
</evidence>
<name>A0A1K1Q1K8_9FLAO</name>
<dbReference type="EMBL" id="FPJE01000011">
    <property type="protein sequence ID" value="SFW53898.1"/>
    <property type="molecule type" value="Genomic_DNA"/>
</dbReference>
<dbReference type="Proteomes" id="UP000182248">
    <property type="component" value="Unassembled WGS sequence"/>
</dbReference>
<dbReference type="RefSeq" id="WP_139276132.1">
    <property type="nucleotide sequence ID" value="NZ_FPJE01000011.1"/>
</dbReference>
<proteinExistence type="predicted"/>
<reference evidence="2 3" key="1">
    <citation type="submission" date="2016-11" db="EMBL/GenBank/DDBJ databases">
        <authorList>
            <person name="Jaros S."/>
            <person name="Januszkiewicz K."/>
            <person name="Wedrychowicz H."/>
        </authorList>
    </citation>
    <scope>NUCLEOTIDE SEQUENCE [LARGE SCALE GENOMIC DNA]</scope>
    <source>
        <strain evidence="2 3">CGMCC 1.12145</strain>
    </source>
</reference>
<keyword evidence="1" id="KW-0732">Signal</keyword>
<protein>
    <submittedName>
        <fullName evidence="2">Uncharacterized protein</fullName>
    </submittedName>
</protein>
<organism evidence="2 3">
    <name type="scientific">Sinomicrobium oceani</name>
    <dbReference type="NCBI Taxonomy" id="1150368"/>
    <lineage>
        <taxon>Bacteria</taxon>
        <taxon>Pseudomonadati</taxon>
        <taxon>Bacteroidota</taxon>
        <taxon>Flavobacteriia</taxon>
        <taxon>Flavobacteriales</taxon>
        <taxon>Flavobacteriaceae</taxon>
        <taxon>Sinomicrobium</taxon>
    </lineage>
</organism>
<accession>A0A1K1Q1K8</accession>